<dbReference type="Proteomes" id="UP000265703">
    <property type="component" value="Unassembled WGS sequence"/>
</dbReference>
<dbReference type="GO" id="GO:0080008">
    <property type="term" value="C:Cul4-RING E3 ubiquitin ligase complex"/>
    <property type="evidence" value="ECO:0007669"/>
    <property type="project" value="TreeGrafter"/>
</dbReference>
<dbReference type="InterPro" id="IPR015943">
    <property type="entry name" value="WD40/YVTN_repeat-like_dom_sf"/>
</dbReference>
<dbReference type="AlphaFoldDB" id="A0A397SYZ3"/>
<comment type="caution">
    <text evidence="5">The sequence shown here is derived from an EMBL/GenBank/DDBJ whole genome shotgun (WGS) entry which is preliminary data.</text>
</comment>
<evidence type="ECO:0000313" key="6">
    <source>
        <dbReference type="Proteomes" id="UP000265703"/>
    </source>
</evidence>
<reference evidence="5 6" key="1">
    <citation type="submission" date="2018-06" db="EMBL/GenBank/DDBJ databases">
        <title>Comparative genomics reveals the genomic features of Rhizophagus irregularis, R. cerebriforme, R. diaphanum and Gigaspora rosea, and their symbiotic lifestyle signature.</title>
        <authorList>
            <person name="Morin E."/>
            <person name="San Clemente H."/>
            <person name="Chen E.C.H."/>
            <person name="De La Providencia I."/>
            <person name="Hainaut M."/>
            <person name="Kuo A."/>
            <person name="Kohler A."/>
            <person name="Murat C."/>
            <person name="Tang N."/>
            <person name="Roy S."/>
            <person name="Loubradou J."/>
            <person name="Henrissat B."/>
            <person name="Grigoriev I.V."/>
            <person name="Corradi N."/>
            <person name="Roux C."/>
            <person name="Martin F.M."/>
        </authorList>
    </citation>
    <scope>NUCLEOTIDE SEQUENCE [LARGE SCALE GENOMIC DNA]</scope>
    <source>
        <strain evidence="5 6">DAOM 227022</strain>
    </source>
</reference>
<dbReference type="PROSITE" id="PS50294">
    <property type="entry name" value="WD_REPEATS_REGION"/>
    <property type="match status" value="1"/>
</dbReference>
<dbReference type="PANTHER" id="PTHR15574">
    <property type="entry name" value="WD REPEAT DOMAIN-CONTAINING FAMILY"/>
    <property type="match status" value="1"/>
</dbReference>
<dbReference type="SMART" id="SM00320">
    <property type="entry name" value="WD40"/>
    <property type="match status" value="7"/>
</dbReference>
<evidence type="ECO:0000256" key="4">
    <source>
        <dbReference type="SAM" id="MobiDB-lite"/>
    </source>
</evidence>
<dbReference type="STRING" id="658196.A0A397SYZ3"/>
<keyword evidence="6" id="KW-1185">Reference proteome</keyword>
<dbReference type="OrthoDB" id="2414538at2759"/>
<dbReference type="PROSITE" id="PS50082">
    <property type="entry name" value="WD_REPEATS_2"/>
    <property type="match status" value="2"/>
</dbReference>
<evidence type="ECO:0000256" key="2">
    <source>
        <dbReference type="ARBA" id="ARBA00022737"/>
    </source>
</evidence>
<evidence type="ECO:0000256" key="1">
    <source>
        <dbReference type="ARBA" id="ARBA00022574"/>
    </source>
</evidence>
<feature type="compositionally biased region" description="Acidic residues" evidence="4">
    <location>
        <begin position="462"/>
        <end position="488"/>
    </location>
</feature>
<evidence type="ECO:0000256" key="3">
    <source>
        <dbReference type="PROSITE-ProRule" id="PRU00221"/>
    </source>
</evidence>
<feature type="repeat" description="WD" evidence="3">
    <location>
        <begin position="52"/>
        <end position="84"/>
    </location>
</feature>
<sequence length="637" mass="73761">MEYQKIRFNHESRTKIINLLTQRELYLNQKPYTKAFYSDPYIVKRFSKPVSFTGHEGCVNTVVWNDVGNLILSGSDDCHLNIWSPFDKPEKPLVHSVPSGHNSNIFSAKFMPKTNDRHIVSCAYDGIVRFTDLNDYLATSPSHSWHPSPEFRCHSNMAFEVLPDPNDPNLFFSCAEDGRINKYDLRISKSCICEHCKRHTFIDLNVNHNPRRRANLRNDNNDDDDDDRSHSEPESEQHRRRTFSFRSIAETSVTAISIRPDNPVYLAAACGDDTVRIYDRRFVRSSTSSNMPYHRDSQVYQFIPRAMRQKQDQDPWNRHRMTSLKYDPHGGGDLCVSYSNDKVYLIRPGAGLIDNPRKMRKGAVMISKKKKRSDSELEIKHSEDNMEIDNINIVKNLVEDTSIKTKSDFVAKEKTGEKNLNDFGQERDTIPTSENFVKDQVYNNDEEILSDQGNQQRTEMQNMDDMEVEEEEHEDDYMYSSDENEEEDSDIEEAYDEDVAMTYTGHLNSTTMIKEAYFYGAKSEYILSGSDDRRIFIWDKLTGKVVNSLIGDNKVVNCVQPHPYYPIICTSGIDNDVKLWYPEGEENDTSNLEEIVRRNEESRQENDWGSSVLVLPLNQVMQLFALFGNNESVLNFE</sequence>
<dbReference type="GO" id="GO:0045944">
    <property type="term" value="P:positive regulation of transcription by RNA polymerase II"/>
    <property type="evidence" value="ECO:0007669"/>
    <property type="project" value="TreeGrafter"/>
</dbReference>
<dbReference type="GO" id="GO:0005737">
    <property type="term" value="C:cytoplasm"/>
    <property type="evidence" value="ECO:0007669"/>
    <property type="project" value="TreeGrafter"/>
</dbReference>
<protein>
    <submittedName>
        <fullName evidence="5">WD40-repeat-containing domain protein</fullName>
    </submittedName>
</protein>
<proteinExistence type="predicted"/>
<feature type="region of interest" description="Disordered" evidence="4">
    <location>
        <begin position="211"/>
        <end position="242"/>
    </location>
</feature>
<keyword evidence="2" id="KW-0677">Repeat</keyword>
<gene>
    <name evidence="5" type="ORF">C1645_825461</name>
</gene>
<dbReference type="InterPro" id="IPR036322">
    <property type="entry name" value="WD40_repeat_dom_sf"/>
</dbReference>
<accession>A0A397SYZ3</accession>
<organism evidence="5 6">
    <name type="scientific">Glomus cerebriforme</name>
    <dbReference type="NCBI Taxonomy" id="658196"/>
    <lineage>
        <taxon>Eukaryota</taxon>
        <taxon>Fungi</taxon>
        <taxon>Fungi incertae sedis</taxon>
        <taxon>Mucoromycota</taxon>
        <taxon>Glomeromycotina</taxon>
        <taxon>Glomeromycetes</taxon>
        <taxon>Glomerales</taxon>
        <taxon>Glomeraceae</taxon>
        <taxon>Glomus</taxon>
    </lineage>
</organism>
<feature type="region of interest" description="Disordered" evidence="4">
    <location>
        <begin position="449"/>
        <end position="488"/>
    </location>
</feature>
<dbReference type="EMBL" id="QKYT01000236">
    <property type="protein sequence ID" value="RIA89027.1"/>
    <property type="molecule type" value="Genomic_DNA"/>
</dbReference>
<keyword evidence="1 3" id="KW-0853">WD repeat</keyword>
<feature type="repeat" description="WD" evidence="3">
    <location>
        <begin position="523"/>
        <end position="548"/>
    </location>
</feature>
<evidence type="ECO:0000313" key="5">
    <source>
        <dbReference type="EMBL" id="RIA89027.1"/>
    </source>
</evidence>
<dbReference type="Pfam" id="PF00400">
    <property type="entry name" value="WD40"/>
    <property type="match status" value="4"/>
</dbReference>
<dbReference type="SUPFAM" id="SSF50978">
    <property type="entry name" value="WD40 repeat-like"/>
    <property type="match status" value="1"/>
</dbReference>
<dbReference type="Gene3D" id="2.130.10.10">
    <property type="entry name" value="YVTN repeat-like/Quinoprotein amine dehydrogenase"/>
    <property type="match status" value="3"/>
</dbReference>
<name>A0A397SYZ3_9GLOM</name>
<dbReference type="PANTHER" id="PTHR15574:SF39">
    <property type="entry name" value="DDB1- AND CUL4-ASSOCIATED FACTOR 6"/>
    <property type="match status" value="1"/>
</dbReference>
<feature type="compositionally biased region" description="Basic and acidic residues" evidence="4">
    <location>
        <begin position="227"/>
        <end position="237"/>
    </location>
</feature>
<dbReference type="InterPro" id="IPR045151">
    <property type="entry name" value="DCAF8"/>
</dbReference>
<dbReference type="InterPro" id="IPR001680">
    <property type="entry name" value="WD40_rpt"/>
</dbReference>